<evidence type="ECO:0000313" key="1">
    <source>
        <dbReference type="EMBL" id="KAI9918517.1"/>
    </source>
</evidence>
<comment type="caution">
    <text evidence="1">The sequence shown here is derived from an EMBL/GenBank/DDBJ whole genome shotgun (WGS) entry which is preliminary data.</text>
</comment>
<sequence>MQANFTLLFAYSRNNRLTTTMRLDHLTNSVPTFLGNEQEVYWLYFFLSLGRFQDGTMHYSFGSFDVAKTLIKIRLALLASRSPLSNDLNDGDKDDGDEIVVEGDEEAPAIGQDTFDTWDELQACVAQYRARVTLVATRKHHIPVEMRVPRHDSSVLLVLQQAVGFTHGGKKRSWASMTNVNTHDKICAGLDAKHSRHVYNRVCKKAIQEEDLKTTSATMKHPDIVRNMNHLDHFQTSITRNNHFSLFPFVTVFFLLLVGIHLFR</sequence>
<evidence type="ECO:0000313" key="2">
    <source>
        <dbReference type="Proteomes" id="UP001163321"/>
    </source>
</evidence>
<proteinExistence type="predicted"/>
<accession>A0ACC0WIC8</accession>
<reference evidence="1 2" key="1">
    <citation type="journal article" date="2022" name="bioRxiv">
        <title>The genome of the oomycete Peronosclerospora sorghi, a cosmopolitan pathogen of maize and sorghum, is inflated with dispersed pseudogenes.</title>
        <authorList>
            <person name="Fletcher K."/>
            <person name="Martin F."/>
            <person name="Isakeit T."/>
            <person name="Cavanaugh K."/>
            <person name="Magill C."/>
            <person name="Michelmore R."/>
        </authorList>
    </citation>
    <scope>NUCLEOTIDE SEQUENCE [LARGE SCALE GENOMIC DNA]</scope>
    <source>
        <strain evidence="1">P6</strain>
    </source>
</reference>
<name>A0ACC0WIC8_9STRA</name>
<dbReference type="EMBL" id="CM047591">
    <property type="protein sequence ID" value="KAI9918517.1"/>
    <property type="molecule type" value="Genomic_DNA"/>
</dbReference>
<protein>
    <submittedName>
        <fullName evidence="1">Uncharacterized protein</fullName>
    </submittedName>
</protein>
<organism evidence="1 2">
    <name type="scientific">Peronosclerospora sorghi</name>
    <dbReference type="NCBI Taxonomy" id="230839"/>
    <lineage>
        <taxon>Eukaryota</taxon>
        <taxon>Sar</taxon>
        <taxon>Stramenopiles</taxon>
        <taxon>Oomycota</taxon>
        <taxon>Peronosporomycetes</taxon>
        <taxon>Peronosporales</taxon>
        <taxon>Peronosporaceae</taxon>
        <taxon>Peronosclerospora</taxon>
    </lineage>
</organism>
<gene>
    <name evidence="1" type="ORF">PsorP6_011387</name>
</gene>
<dbReference type="Proteomes" id="UP001163321">
    <property type="component" value="Chromosome 12"/>
</dbReference>
<keyword evidence="2" id="KW-1185">Reference proteome</keyword>